<accession>A0ABV9KNI4</accession>
<keyword evidence="1" id="KW-0472">Membrane</keyword>
<name>A0ABV9KNI4_9RHOB</name>
<dbReference type="EMBL" id="JBHSGI010000034">
    <property type="protein sequence ID" value="MFC4671715.1"/>
    <property type="molecule type" value="Genomic_DNA"/>
</dbReference>
<sequence>MPPDRSTGIAPNYTTPALIMLGVNLGWLFLLIWATAGMAAVLLLAMALNHLITRLRDRLD</sequence>
<keyword evidence="3" id="KW-1185">Reference proteome</keyword>
<proteinExistence type="predicted"/>
<keyword evidence="1" id="KW-0812">Transmembrane</keyword>
<feature type="transmembrane region" description="Helical" evidence="1">
    <location>
        <begin position="25"/>
        <end position="48"/>
    </location>
</feature>
<organism evidence="2 3">
    <name type="scientific">Seohaeicola nanhaiensis</name>
    <dbReference type="NCBI Taxonomy" id="1387282"/>
    <lineage>
        <taxon>Bacteria</taxon>
        <taxon>Pseudomonadati</taxon>
        <taxon>Pseudomonadota</taxon>
        <taxon>Alphaproteobacteria</taxon>
        <taxon>Rhodobacterales</taxon>
        <taxon>Roseobacteraceae</taxon>
        <taxon>Seohaeicola</taxon>
    </lineage>
</organism>
<dbReference type="Proteomes" id="UP001595973">
    <property type="component" value="Unassembled WGS sequence"/>
</dbReference>
<evidence type="ECO:0000256" key="1">
    <source>
        <dbReference type="SAM" id="Phobius"/>
    </source>
</evidence>
<reference evidence="3" key="1">
    <citation type="journal article" date="2019" name="Int. J. Syst. Evol. Microbiol.">
        <title>The Global Catalogue of Microorganisms (GCM) 10K type strain sequencing project: providing services to taxonomists for standard genome sequencing and annotation.</title>
        <authorList>
            <consortium name="The Broad Institute Genomics Platform"/>
            <consortium name="The Broad Institute Genome Sequencing Center for Infectious Disease"/>
            <person name="Wu L."/>
            <person name="Ma J."/>
        </authorList>
    </citation>
    <scope>NUCLEOTIDE SEQUENCE [LARGE SCALE GENOMIC DNA]</scope>
    <source>
        <strain evidence="3">CGMCC 4.7283</strain>
    </source>
</reference>
<evidence type="ECO:0000313" key="2">
    <source>
        <dbReference type="EMBL" id="MFC4671715.1"/>
    </source>
</evidence>
<protein>
    <recommendedName>
        <fullName evidence="4">Histidinol phosphate aminotransferase</fullName>
    </recommendedName>
</protein>
<evidence type="ECO:0000313" key="3">
    <source>
        <dbReference type="Proteomes" id="UP001595973"/>
    </source>
</evidence>
<evidence type="ECO:0008006" key="4">
    <source>
        <dbReference type="Google" id="ProtNLM"/>
    </source>
</evidence>
<gene>
    <name evidence="2" type="ORF">ACFO5X_24405</name>
</gene>
<keyword evidence="1" id="KW-1133">Transmembrane helix</keyword>
<comment type="caution">
    <text evidence="2">The sequence shown here is derived from an EMBL/GenBank/DDBJ whole genome shotgun (WGS) entry which is preliminary data.</text>
</comment>
<dbReference type="RefSeq" id="WP_380722536.1">
    <property type="nucleotide sequence ID" value="NZ_JBHSGI010000034.1"/>
</dbReference>